<feature type="region of interest" description="Disordered" evidence="1">
    <location>
        <begin position="74"/>
        <end position="94"/>
    </location>
</feature>
<protein>
    <submittedName>
        <fullName evidence="2">Uncharacterized protein</fullName>
    </submittedName>
</protein>
<feature type="compositionally biased region" description="Gly residues" evidence="1">
    <location>
        <begin position="77"/>
        <end position="94"/>
    </location>
</feature>
<evidence type="ECO:0000313" key="3">
    <source>
        <dbReference type="Proteomes" id="UP000095300"/>
    </source>
</evidence>
<name>A0A1I8QBY7_STOCA</name>
<evidence type="ECO:0000313" key="2">
    <source>
        <dbReference type="EnsemblMetazoa" id="SCAU015745-PA"/>
    </source>
</evidence>
<feature type="region of interest" description="Disordered" evidence="1">
    <location>
        <begin position="158"/>
        <end position="182"/>
    </location>
</feature>
<dbReference type="AlphaFoldDB" id="A0A1I8QBY7"/>
<evidence type="ECO:0000256" key="1">
    <source>
        <dbReference type="SAM" id="MobiDB-lite"/>
    </source>
</evidence>
<gene>
    <name evidence="2" type="primary">106086933</name>
</gene>
<sequence>MTKRARKTYGKHFVIHVPMKIRTHHHMHTVYTHVKEAKATDAGGGGGAGGGEGGSKGATKQTIYKIMGYSTHHSSAGGNGGRAAGGGHGRGHGHGYGYTYGPPHKQAHRHSGSGGGGSGGVRVATDEGYGEINYDDYTNTNCDNPLAHGDMIFNHYSRQDEEYPEVEELIEEDEREGDEWEE</sequence>
<dbReference type="VEuPathDB" id="VectorBase:SCAU015745"/>
<accession>A0A1I8QBY7</accession>
<keyword evidence="3" id="KW-1185">Reference proteome</keyword>
<feature type="compositionally biased region" description="Acidic residues" evidence="1">
    <location>
        <begin position="162"/>
        <end position="182"/>
    </location>
</feature>
<reference evidence="2" key="1">
    <citation type="submission" date="2020-05" db="UniProtKB">
        <authorList>
            <consortium name="EnsemblMetazoa"/>
        </authorList>
    </citation>
    <scope>IDENTIFICATION</scope>
    <source>
        <strain evidence="2">USDA</strain>
    </source>
</reference>
<dbReference type="EnsemblMetazoa" id="SCAU015745-RA">
    <property type="protein sequence ID" value="SCAU015745-PA"/>
    <property type="gene ID" value="SCAU015745"/>
</dbReference>
<dbReference type="Proteomes" id="UP000095300">
    <property type="component" value="Unassembled WGS sequence"/>
</dbReference>
<organism evidence="2 3">
    <name type="scientific">Stomoxys calcitrans</name>
    <name type="common">Stable fly</name>
    <name type="synonym">Conops calcitrans</name>
    <dbReference type="NCBI Taxonomy" id="35570"/>
    <lineage>
        <taxon>Eukaryota</taxon>
        <taxon>Metazoa</taxon>
        <taxon>Ecdysozoa</taxon>
        <taxon>Arthropoda</taxon>
        <taxon>Hexapoda</taxon>
        <taxon>Insecta</taxon>
        <taxon>Pterygota</taxon>
        <taxon>Neoptera</taxon>
        <taxon>Endopterygota</taxon>
        <taxon>Diptera</taxon>
        <taxon>Brachycera</taxon>
        <taxon>Muscomorpha</taxon>
        <taxon>Muscoidea</taxon>
        <taxon>Muscidae</taxon>
        <taxon>Stomoxys</taxon>
    </lineage>
</organism>
<proteinExistence type="predicted"/>